<dbReference type="EMBL" id="PDJI01000004">
    <property type="protein sequence ID" value="PFG38233.1"/>
    <property type="molecule type" value="Genomic_DNA"/>
</dbReference>
<protein>
    <submittedName>
        <fullName evidence="1">Uncharacterized protein</fullName>
    </submittedName>
</protein>
<comment type="caution">
    <text evidence="1">The sequence shown here is derived from an EMBL/GenBank/DDBJ whole genome shotgun (WGS) entry which is preliminary data.</text>
</comment>
<evidence type="ECO:0000313" key="2">
    <source>
        <dbReference type="Proteomes" id="UP000222106"/>
    </source>
</evidence>
<keyword evidence="2" id="KW-1185">Reference proteome</keyword>
<organism evidence="1 2">
    <name type="scientific">Georgenia soli</name>
    <dbReference type="NCBI Taxonomy" id="638953"/>
    <lineage>
        <taxon>Bacteria</taxon>
        <taxon>Bacillati</taxon>
        <taxon>Actinomycetota</taxon>
        <taxon>Actinomycetes</taxon>
        <taxon>Micrococcales</taxon>
        <taxon>Bogoriellaceae</taxon>
        <taxon>Georgenia</taxon>
    </lineage>
</organism>
<gene>
    <name evidence="1" type="ORF">ATJ97_0705</name>
</gene>
<reference evidence="1 2" key="1">
    <citation type="submission" date="2017-10" db="EMBL/GenBank/DDBJ databases">
        <title>Sequencing the genomes of 1000 actinobacteria strains.</title>
        <authorList>
            <person name="Klenk H.-P."/>
        </authorList>
    </citation>
    <scope>NUCLEOTIDE SEQUENCE [LARGE SCALE GENOMIC DNA]</scope>
    <source>
        <strain evidence="1 2">DSM 21838</strain>
    </source>
</reference>
<dbReference type="Proteomes" id="UP000222106">
    <property type="component" value="Unassembled WGS sequence"/>
</dbReference>
<proteinExistence type="predicted"/>
<evidence type="ECO:0000313" key="1">
    <source>
        <dbReference type="EMBL" id="PFG38233.1"/>
    </source>
</evidence>
<sequence length="125" mass="13508">MVVSRGDHPMPFDGGTVDSWSRVIVLTHDELLAAFETTWPGRDAPDDHDIAYVGMNVNVDDLPPGGVAEVSEGRFQVPWPEPGRYLCLGDEYQGVVRTAGCVLVEAEAPAKVTLESSIGGFRLKP</sequence>
<dbReference type="AlphaFoldDB" id="A0A2A9EHB4"/>
<name>A0A2A9EHB4_9MICO</name>
<accession>A0A2A9EHB4</accession>